<dbReference type="Gene3D" id="3.20.20.70">
    <property type="entry name" value="Aldolase class I"/>
    <property type="match status" value="1"/>
</dbReference>
<dbReference type="EMBL" id="QYJN01000001">
    <property type="protein sequence ID" value="RIP37430.1"/>
    <property type="molecule type" value="Genomic_DNA"/>
</dbReference>
<dbReference type="SUPFAM" id="SSF50891">
    <property type="entry name" value="Cyclophilin-like"/>
    <property type="match status" value="1"/>
</dbReference>
<dbReference type="InterPro" id="IPR029000">
    <property type="entry name" value="Cyclophilin-like_dom_sf"/>
</dbReference>
<dbReference type="PANTHER" id="PTHR38435">
    <property type="match status" value="1"/>
</dbReference>
<evidence type="ECO:0000259" key="1">
    <source>
        <dbReference type="Pfam" id="PF05913"/>
    </source>
</evidence>
<dbReference type="InterPro" id="IPR043894">
    <property type="entry name" value="MupG_C"/>
</dbReference>
<dbReference type="InterPro" id="IPR008589">
    <property type="entry name" value="MupG"/>
</dbReference>
<dbReference type="SUPFAM" id="SSF51445">
    <property type="entry name" value="(Trans)glycosidases"/>
    <property type="match status" value="1"/>
</dbReference>
<evidence type="ECO:0000313" key="4">
    <source>
        <dbReference type="Proteomes" id="UP000265541"/>
    </source>
</evidence>
<proteinExistence type="predicted"/>
<dbReference type="PANTHER" id="PTHR38435:SF2">
    <property type="entry name" value="DUF871 DOMAIN-CONTAINING PROTEIN"/>
    <property type="match status" value="1"/>
</dbReference>
<dbReference type="Proteomes" id="UP000265541">
    <property type="component" value="Unassembled WGS sequence"/>
</dbReference>
<comment type="caution">
    <text evidence="3">The sequence shown here is derived from an EMBL/GenBank/DDBJ whole genome shotgun (WGS) entry which is preliminary data.</text>
</comment>
<dbReference type="AlphaFoldDB" id="A0A3A0VSZ7"/>
<feature type="domain" description="6-phospho-N-acetylmuramidase N-terminal" evidence="2">
    <location>
        <begin position="3"/>
        <end position="226"/>
    </location>
</feature>
<name>A0A3A0VSZ7_STAGA</name>
<dbReference type="RefSeq" id="WP_119484246.1">
    <property type="nucleotide sequence ID" value="NZ_QYJN01000001.1"/>
</dbReference>
<dbReference type="OrthoDB" id="5809921at2"/>
<evidence type="ECO:0000259" key="2">
    <source>
        <dbReference type="Pfam" id="PF19200"/>
    </source>
</evidence>
<gene>
    <name evidence="3" type="ORF">BUZ14_02420</name>
</gene>
<feature type="domain" description="6-phospho-N-acetylmuramidase C-terminal" evidence="1">
    <location>
        <begin position="244"/>
        <end position="343"/>
    </location>
</feature>
<accession>A0A3A0VSZ7</accession>
<protein>
    <submittedName>
        <fullName evidence="3">DUF871 family protein</fullName>
    </submittedName>
</protein>
<reference evidence="3 4" key="1">
    <citation type="journal article" date="2016" name="Front. Microbiol.">
        <title>Comprehensive Phylogenetic Analysis of Bovine Non-aureus Staphylococci Species Based on Whole-Genome Sequencing.</title>
        <authorList>
            <person name="Naushad S."/>
            <person name="Barkema H.W."/>
            <person name="Luby C."/>
            <person name="Condas L.A."/>
            <person name="Nobrega D.B."/>
            <person name="Carson D.A."/>
            <person name="De Buck J."/>
        </authorList>
    </citation>
    <scope>NUCLEOTIDE SEQUENCE [LARGE SCALE GENOMIC DNA]</scope>
    <source>
        <strain evidence="3 4">SNUC 4781</strain>
    </source>
</reference>
<organism evidence="3 4">
    <name type="scientific">Staphylococcus gallinarum</name>
    <dbReference type="NCBI Taxonomy" id="1293"/>
    <lineage>
        <taxon>Bacteria</taxon>
        <taxon>Bacillati</taxon>
        <taxon>Bacillota</taxon>
        <taxon>Bacilli</taxon>
        <taxon>Bacillales</taxon>
        <taxon>Staphylococcaceae</taxon>
        <taxon>Staphylococcus</taxon>
    </lineage>
</organism>
<dbReference type="InterPro" id="IPR013785">
    <property type="entry name" value="Aldolase_TIM"/>
</dbReference>
<dbReference type="InterPro" id="IPR017853">
    <property type="entry name" value="GH"/>
</dbReference>
<dbReference type="Pfam" id="PF05913">
    <property type="entry name" value="MupG_C"/>
    <property type="match status" value="1"/>
</dbReference>
<dbReference type="Pfam" id="PF19200">
    <property type="entry name" value="MupG_N"/>
    <property type="match status" value="1"/>
</dbReference>
<dbReference type="InterPro" id="IPR043797">
    <property type="entry name" value="MupG_N"/>
</dbReference>
<sequence length="351" mass="40428">MAGFSIYLGEQFDKSYIKHMVELGYNHIFTSVQIPEEDEQVKYQRLTELLDYLDQYEIQFIIDINPNLLKPKLFQILHNYTNACFIIRIDHSTSVSTVNSILNAGFKCCLNASIVTPSLLTQLKQVVTDFSNIIYCHNYYPRPDTGLSEAAVTHQNKLILDFNPEAHIYAFIPGSQKRGPLFKGLPSIETSRYLHPVESVTKLFNCLVTDYIIGDPYLDETIAQQLYQAIYHRHFILQLDNYDTTIQTTLQQKHTVRIDNPEFVIRSQEARQYIDTTITPTNTVERLPGHITLDNTLNGRYEGELQIIKAILPKHPHINVIAKVIATDLPLIYCMQPEDSFSFINHAKEME</sequence>
<evidence type="ECO:0000313" key="3">
    <source>
        <dbReference type="EMBL" id="RIP37430.1"/>
    </source>
</evidence>
<dbReference type="Gene3D" id="2.40.100.10">
    <property type="entry name" value="Cyclophilin-like"/>
    <property type="match status" value="1"/>
</dbReference>